<protein>
    <submittedName>
        <fullName evidence="3">LLM class flavin-dependent oxidoreductase</fullName>
        <ecNumber evidence="3">1.-.-.-</ecNumber>
    </submittedName>
</protein>
<keyword evidence="4" id="KW-1185">Reference proteome</keyword>
<dbReference type="Pfam" id="PF00296">
    <property type="entry name" value="Bac_luciferase"/>
    <property type="match status" value="1"/>
</dbReference>
<sequence>MNDLPLSVLELTLVEAGGKAGDTLAATVTTARRAEELGFRRMWLTEHHGTPIIASVSPPVLAASYAAATGTIRVGSGGVLVPNHAPLALAEQFLTLSALHPGRIDLGMGRGPGTFREPVIRALRRGAGIATDEEYREGVRAVLGFLGDETSLLPGVERPRPWLLVSSPAGAGLAAELGLPIAVAHHIRPQSTVEVVERYRAGFRPSRWGAEPYVIVAVRTICADSDAEAAVLGRPARVLTENIAKQDDTAPFPSVAEAAEHVFAPELEEGLAAYHAQQAEGSPETVARQLTAIAARTGADELMLETPVYDPAARARSYELTVKALRAS</sequence>
<accession>A0ABW5GBN6</accession>
<dbReference type="InterPro" id="IPR050766">
    <property type="entry name" value="Bact_Lucif_Oxidored"/>
</dbReference>
<dbReference type="SUPFAM" id="SSF51679">
    <property type="entry name" value="Bacterial luciferase-like"/>
    <property type="match status" value="1"/>
</dbReference>
<dbReference type="InterPro" id="IPR036661">
    <property type="entry name" value="Luciferase-like_sf"/>
</dbReference>
<evidence type="ECO:0000313" key="3">
    <source>
        <dbReference type="EMBL" id="MFD2458916.1"/>
    </source>
</evidence>
<dbReference type="Proteomes" id="UP001597419">
    <property type="component" value="Unassembled WGS sequence"/>
</dbReference>
<comment type="caution">
    <text evidence="3">The sequence shown here is derived from an EMBL/GenBank/DDBJ whole genome shotgun (WGS) entry which is preliminary data.</text>
</comment>
<keyword evidence="3" id="KW-0560">Oxidoreductase</keyword>
<dbReference type="PANTHER" id="PTHR30137:SF6">
    <property type="entry name" value="LUCIFERASE-LIKE MONOOXYGENASE"/>
    <property type="match status" value="1"/>
</dbReference>
<dbReference type="InterPro" id="IPR011251">
    <property type="entry name" value="Luciferase-like_dom"/>
</dbReference>
<dbReference type="GO" id="GO:0016491">
    <property type="term" value="F:oxidoreductase activity"/>
    <property type="evidence" value="ECO:0007669"/>
    <property type="project" value="UniProtKB-KW"/>
</dbReference>
<dbReference type="Gene3D" id="3.20.20.30">
    <property type="entry name" value="Luciferase-like domain"/>
    <property type="match status" value="1"/>
</dbReference>
<dbReference type="CDD" id="cd00347">
    <property type="entry name" value="Flavin_utilizing_monoxygenases"/>
    <property type="match status" value="1"/>
</dbReference>
<evidence type="ECO:0000259" key="2">
    <source>
        <dbReference type="Pfam" id="PF00296"/>
    </source>
</evidence>
<proteinExistence type="predicted"/>
<name>A0ABW5GBN6_9PSEU</name>
<gene>
    <name evidence="3" type="ORF">ACFSYJ_09895</name>
</gene>
<dbReference type="InterPro" id="IPR019949">
    <property type="entry name" value="CmoO-like"/>
</dbReference>
<evidence type="ECO:0000313" key="4">
    <source>
        <dbReference type="Proteomes" id="UP001597419"/>
    </source>
</evidence>
<reference evidence="4" key="1">
    <citation type="journal article" date="2019" name="Int. J. Syst. Evol. Microbiol.">
        <title>The Global Catalogue of Microorganisms (GCM) 10K type strain sequencing project: providing services to taxonomists for standard genome sequencing and annotation.</title>
        <authorList>
            <consortium name="The Broad Institute Genomics Platform"/>
            <consortium name="The Broad Institute Genome Sequencing Center for Infectious Disease"/>
            <person name="Wu L."/>
            <person name="Ma J."/>
        </authorList>
    </citation>
    <scope>NUCLEOTIDE SEQUENCE [LARGE SCALE GENOMIC DNA]</scope>
    <source>
        <strain evidence="4">CGMCC 4.7643</strain>
    </source>
</reference>
<evidence type="ECO:0000256" key="1">
    <source>
        <dbReference type="ARBA" id="ARBA00007789"/>
    </source>
</evidence>
<dbReference type="PANTHER" id="PTHR30137">
    <property type="entry name" value="LUCIFERASE-LIKE MONOOXYGENASE"/>
    <property type="match status" value="1"/>
</dbReference>
<dbReference type="EC" id="1.-.-.-" evidence="3"/>
<dbReference type="RefSeq" id="WP_345387110.1">
    <property type="nucleotide sequence ID" value="NZ_BAABHG010000002.1"/>
</dbReference>
<organism evidence="3 4">
    <name type="scientific">Amycolatopsis samaneae</name>
    <dbReference type="NCBI Taxonomy" id="664691"/>
    <lineage>
        <taxon>Bacteria</taxon>
        <taxon>Bacillati</taxon>
        <taxon>Actinomycetota</taxon>
        <taxon>Actinomycetes</taxon>
        <taxon>Pseudonocardiales</taxon>
        <taxon>Pseudonocardiaceae</taxon>
        <taxon>Amycolatopsis</taxon>
    </lineage>
</organism>
<dbReference type="NCBIfam" id="TIGR03558">
    <property type="entry name" value="oxido_grp_1"/>
    <property type="match status" value="1"/>
</dbReference>
<feature type="domain" description="Luciferase-like" evidence="2">
    <location>
        <begin position="16"/>
        <end position="300"/>
    </location>
</feature>
<dbReference type="EMBL" id="JBHUKU010000004">
    <property type="protein sequence ID" value="MFD2458916.1"/>
    <property type="molecule type" value="Genomic_DNA"/>
</dbReference>
<comment type="similarity">
    <text evidence="1">To bacterial alkanal monooxygenase alpha and beta chains.</text>
</comment>